<evidence type="ECO:0000313" key="8">
    <source>
        <dbReference type="Proteomes" id="UP000034166"/>
    </source>
</evidence>
<dbReference type="OrthoDB" id="5198708at2"/>
<organism evidence="7 8">
    <name type="scientific">Mesobacillus campisalis</name>
    <dbReference type="NCBI Taxonomy" id="1408103"/>
    <lineage>
        <taxon>Bacteria</taxon>
        <taxon>Bacillati</taxon>
        <taxon>Bacillota</taxon>
        <taxon>Bacilli</taxon>
        <taxon>Bacillales</taxon>
        <taxon>Bacillaceae</taxon>
        <taxon>Mesobacillus</taxon>
    </lineage>
</organism>
<comment type="caution">
    <text evidence="7">The sequence shown here is derived from an EMBL/GenBank/DDBJ whole genome shotgun (WGS) entry which is preliminary data.</text>
</comment>
<dbReference type="Gene3D" id="1.20.1090.10">
    <property type="entry name" value="Dehydroquinate synthase-like - alpha domain"/>
    <property type="match status" value="1"/>
</dbReference>
<feature type="domain" description="Alcohol dehydrogenase iron-type/glycerol dehydrogenase GldA" evidence="6">
    <location>
        <begin position="10"/>
        <end position="138"/>
    </location>
</feature>
<dbReference type="EMBL" id="LAYY01000027">
    <property type="protein sequence ID" value="KKK36585.1"/>
    <property type="molecule type" value="Genomic_DNA"/>
</dbReference>
<dbReference type="PATRIC" id="fig|1408103.3.peg.4122"/>
<name>A0A0M2SVC7_9BACI</name>
<evidence type="ECO:0000256" key="1">
    <source>
        <dbReference type="ARBA" id="ARBA00007358"/>
    </source>
</evidence>
<dbReference type="GO" id="GO:0016614">
    <property type="term" value="F:oxidoreductase activity, acting on CH-OH group of donors"/>
    <property type="evidence" value="ECO:0007669"/>
    <property type="project" value="InterPro"/>
</dbReference>
<evidence type="ECO:0000259" key="6">
    <source>
        <dbReference type="Pfam" id="PF00465"/>
    </source>
</evidence>
<comment type="cofactor">
    <cofactor evidence="4">
        <name>Zn(2+)</name>
        <dbReference type="ChEBI" id="CHEBI:29105"/>
    </cofactor>
    <text evidence="4">Binds 1 zinc ion per subunit.</text>
</comment>
<keyword evidence="8" id="KW-1185">Reference proteome</keyword>
<feature type="binding site" evidence="5">
    <location>
        <position position="129"/>
    </location>
    <ligand>
        <name>NAD(+)</name>
        <dbReference type="ChEBI" id="CHEBI:57540"/>
    </ligand>
</feature>
<dbReference type="Pfam" id="PF00465">
    <property type="entry name" value="Fe-ADH"/>
    <property type="match status" value="1"/>
</dbReference>
<dbReference type="InterPro" id="IPR016205">
    <property type="entry name" value="Glycerol_DH"/>
</dbReference>
<accession>A0A0M2SVC7</accession>
<dbReference type="Gene3D" id="3.40.50.1970">
    <property type="match status" value="1"/>
</dbReference>
<evidence type="ECO:0000256" key="3">
    <source>
        <dbReference type="ARBA" id="ARBA00023002"/>
    </source>
</evidence>
<keyword evidence="4" id="KW-0862">Zinc</keyword>
<feature type="binding site" evidence="4">
    <location>
        <position position="277"/>
    </location>
    <ligand>
        <name>glycerol</name>
        <dbReference type="ChEBI" id="CHEBI:17754"/>
    </ligand>
</feature>
<sequence>MSIAIVKGAPGHYRIGEGALKELAPQLLELNIKKIHIVCGRKAWEAVQPYWPEEITRCAGNSFTFVEGHCTLAAVEEIAEALSASSADAVIGIGGGTALDLAKAAAAKAGVKSVLVPTIASTCSAWTPLSVFYDDNGAFTHYTEFPVANTLVLIEPAIIAAAPIRYLLAGIGDTLAKYYEAEALISAFYKDEELPVWLKVSRFSASICRDVLLKDTTEAIQSVERQNVTKELVSVIEAIILTGGMVGGFGGKAGRIAGAHSVHNGLTLAKEAKSFLHGELVAYGILVQLALEEKDDELNKLLHFYREWGFPASLKDLGIHHENHELLGKIAQRATLPQESIHFMDSAISEEKLLSAIHKLENTHYAIADKGK</sequence>
<evidence type="ECO:0000313" key="7">
    <source>
        <dbReference type="EMBL" id="KKK36585.1"/>
    </source>
</evidence>
<proteinExistence type="inferred from homology"/>
<evidence type="ECO:0000256" key="5">
    <source>
        <dbReference type="PIRSR" id="PIRSR000112-3"/>
    </source>
</evidence>
<dbReference type="CDD" id="cd08172">
    <property type="entry name" value="GlyDH-like"/>
    <property type="match status" value="1"/>
</dbReference>
<feature type="binding site" evidence="5">
    <location>
        <position position="127"/>
    </location>
    <ligand>
        <name>NAD(+)</name>
        <dbReference type="ChEBI" id="CHEBI:57540"/>
    </ligand>
</feature>
<dbReference type="Proteomes" id="UP000034166">
    <property type="component" value="Unassembled WGS sequence"/>
</dbReference>
<dbReference type="PANTHER" id="PTHR43616">
    <property type="entry name" value="GLYCEROL DEHYDROGENASE"/>
    <property type="match status" value="1"/>
</dbReference>
<dbReference type="PANTHER" id="PTHR43616:SF3">
    <property type="entry name" value="HYDROXYCARBOXYLATE DEHYDROGENASE A"/>
    <property type="match status" value="1"/>
</dbReference>
<dbReference type="PIRSF" id="PIRSF000112">
    <property type="entry name" value="Glycerol_dehydrogenase"/>
    <property type="match status" value="1"/>
</dbReference>
<keyword evidence="5" id="KW-0520">NAD</keyword>
<keyword evidence="2 4" id="KW-0479">Metal-binding</keyword>
<feature type="binding site" evidence="4">
    <location>
        <position position="260"/>
    </location>
    <ligand>
        <name>glycerol</name>
        <dbReference type="ChEBI" id="CHEBI:17754"/>
    </ligand>
</feature>
<feature type="binding site" evidence="4">
    <location>
        <position position="173"/>
    </location>
    <ligand>
        <name>glycerol</name>
        <dbReference type="ChEBI" id="CHEBI:17754"/>
    </ligand>
</feature>
<feature type="binding site" evidence="5">
    <location>
        <begin position="96"/>
        <end position="100"/>
    </location>
    <ligand>
        <name>NAD(+)</name>
        <dbReference type="ChEBI" id="CHEBI:57540"/>
    </ligand>
</feature>
<dbReference type="GO" id="GO:0046872">
    <property type="term" value="F:metal ion binding"/>
    <property type="evidence" value="ECO:0007669"/>
    <property type="project" value="UniProtKB-KW"/>
</dbReference>
<comment type="similarity">
    <text evidence="1">Belongs to the iron-containing alcohol dehydrogenase family.</text>
</comment>
<evidence type="ECO:0000256" key="2">
    <source>
        <dbReference type="ARBA" id="ARBA00022723"/>
    </source>
</evidence>
<keyword evidence="3" id="KW-0560">Oxidoreductase</keyword>
<gene>
    <name evidence="7" type="ORF">WQ57_18600</name>
</gene>
<dbReference type="InterPro" id="IPR018211">
    <property type="entry name" value="ADH_Fe_CS"/>
</dbReference>
<dbReference type="InterPro" id="IPR001670">
    <property type="entry name" value="ADH_Fe/GldA"/>
</dbReference>
<protein>
    <submittedName>
        <fullName evidence="7">Glycerol dehydrogenase</fullName>
    </submittedName>
</protein>
<dbReference type="AlphaFoldDB" id="A0A0M2SVC7"/>
<feature type="binding site" evidence="5">
    <location>
        <begin position="118"/>
        <end position="121"/>
    </location>
    <ligand>
        <name>NAD(+)</name>
        <dbReference type="ChEBI" id="CHEBI:57540"/>
    </ligand>
</feature>
<dbReference type="SUPFAM" id="SSF56796">
    <property type="entry name" value="Dehydroquinate synthase-like"/>
    <property type="match status" value="1"/>
</dbReference>
<feature type="binding site" evidence="5">
    <location>
        <position position="133"/>
    </location>
    <ligand>
        <name>NAD(+)</name>
        <dbReference type="ChEBI" id="CHEBI:57540"/>
    </ligand>
</feature>
<dbReference type="RefSeq" id="WP_046525271.1">
    <property type="nucleotide sequence ID" value="NZ_LAYY01000027.1"/>
</dbReference>
<evidence type="ECO:0000256" key="4">
    <source>
        <dbReference type="PIRSR" id="PIRSR000112-1"/>
    </source>
</evidence>
<reference evidence="7 8" key="1">
    <citation type="submission" date="2015-04" db="EMBL/GenBank/DDBJ databases">
        <title>Taxonomic description and genome sequence of Bacillus campisalis sp. nov., a novel member of the genus Bacillus isolated from solar saltern.</title>
        <authorList>
            <person name="Mathan Kumar R."/>
            <person name="Kaur G."/>
            <person name="Kumar A."/>
            <person name="Singh N.K."/>
            <person name="Kaur N."/>
            <person name="Kumar N."/>
            <person name="Mayilraj S."/>
        </authorList>
    </citation>
    <scope>NUCLEOTIDE SEQUENCE [LARGE SCALE GENOMIC DNA]</scope>
    <source>
        <strain evidence="7 8">SA2-6</strain>
    </source>
</reference>
<dbReference type="PROSITE" id="PS00913">
    <property type="entry name" value="ADH_IRON_1"/>
    <property type="match status" value="1"/>
</dbReference>